<reference evidence="2 3" key="1">
    <citation type="journal article" date="2012" name="J. Bacteriol.">
        <title>Genome of Bacillus macauensis ZFHKF-1, a Long-Chain-Forming Bacterium.</title>
        <authorList>
            <person name="Cai L."/>
            <person name="Zhang T."/>
        </authorList>
    </citation>
    <scope>NUCLEOTIDE SEQUENCE [LARGE SCALE GENOMIC DNA]</scope>
    <source>
        <strain evidence="2 3">ZFHKF-1</strain>
    </source>
</reference>
<dbReference type="GO" id="GO:0042601">
    <property type="term" value="C:endospore-forming forespore"/>
    <property type="evidence" value="ECO:0007669"/>
    <property type="project" value="TreeGrafter"/>
</dbReference>
<dbReference type="InterPro" id="IPR047175">
    <property type="entry name" value="CotS-like"/>
</dbReference>
<protein>
    <recommendedName>
        <fullName evidence="1">Aminoglycoside phosphotransferase domain-containing protein</fullName>
    </recommendedName>
</protein>
<feature type="domain" description="Aminoglycoside phosphotransferase" evidence="1">
    <location>
        <begin position="40"/>
        <end position="257"/>
    </location>
</feature>
<comment type="caution">
    <text evidence="2">The sequence shown here is derived from an EMBL/GenBank/DDBJ whole genome shotgun (WGS) entry which is preliminary data.</text>
</comment>
<dbReference type="Gene3D" id="3.90.1200.10">
    <property type="match status" value="1"/>
</dbReference>
<dbReference type="Pfam" id="PF01636">
    <property type="entry name" value="APH"/>
    <property type="match status" value="1"/>
</dbReference>
<name>I8AHW4_9BACL</name>
<dbReference type="SUPFAM" id="SSF56112">
    <property type="entry name" value="Protein kinase-like (PK-like)"/>
    <property type="match status" value="1"/>
</dbReference>
<dbReference type="RefSeq" id="WP_007202340.1">
    <property type="nucleotide sequence ID" value="NZ_AKKV01000026.1"/>
</dbReference>
<evidence type="ECO:0000259" key="1">
    <source>
        <dbReference type="Pfam" id="PF01636"/>
    </source>
</evidence>
<dbReference type="PATRIC" id="fig|1196324.3.peg.2316"/>
<evidence type="ECO:0000313" key="3">
    <source>
        <dbReference type="Proteomes" id="UP000004080"/>
    </source>
</evidence>
<dbReference type="PANTHER" id="PTHR39179:SF3">
    <property type="entry name" value="COTS-RELATED PROTEIN"/>
    <property type="match status" value="1"/>
</dbReference>
<dbReference type="InterPro" id="IPR002575">
    <property type="entry name" value="Aminoglycoside_PTrfase"/>
</dbReference>
<dbReference type="eggNOG" id="COG0510">
    <property type="taxonomic scope" value="Bacteria"/>
</dbReference>
<dbReference type="STRING" id="1196324.A374_11280"/>
<dbReference type="PANTHER" id="PTHR39179">
    <property type="entry name" value="SPORE COAT PROTEIN I"/>
    <property type="match status" value="1"/>
</dbReference>
<keyword evidence="3" id="KW-1185">Reference proteome</keyword>
<dbReference type="Proteomes" id="UP000004080">
    <property type="component" value="Unassembled WGS sequence"/>
</dbReference>
<dbReference type="InterPro" id="IPR011009">
    <property type="entry name" value="Kinase-like_dom_sf"/>
</dbReference>
<accession>I8AHW4</accession>
<proteinExistence type="predicted"/>
<dbReference type="OrthoDB" id="2373610at2"/>
<dbReference type="AlphaFoldDB" id="I8AHW4"/>
<sequence>MRTNGNQEGFKKNRGFLESLTEKGLDIKNYYFVKYNVCIIETKAGNFVLKGFSKERDYYEQLKLSRWYSKQNHPMMAVYISYPSGSKVHHYDGMYWCMMPFYNGKELDLNDETDVREGLHTILKFHEQSVISSEKYHSVLSTYSLLKKWNKRLNAFKKNVQQQSYPESLKPAFEEMLSWGKWALHHLDKKEIDLLENAARKRGEVCHGDVAPHNFMRLDEQEIILIDYDLFSVVPHEYDVLQYVNRIMPYWQWSPYILRQCKSHYLEQLMQKKWFLTALVFPTDLYREWNRAFEGGREKIREMIAFTDSDLPTRRAYIQALQSQIMHHS</sequence>
<dbReference type="EMBL" id="AKKV01000026">
    <property type="protein sequence ID" value="EIT85322.1"/>
    <property type="molecule type" value="Genomic_DNA"/>
</dbReference>
<organism evidence="2 3">
    <name type="scientific">Fictibacillus macauensis ZFHKF-1</name>
    <dbReference type="NCBI Taxonomy" id="1196324"/>
    <lineage>
        <taxon>Bacteria</taxon>
        <taxon>Bacillati</taxon>
        <taxon>Bacillota</taxon>
        <taxon>Bacilli</taxon>
        <taxon>Bacillales</taxon>
        <taxon>Fictibacillaceae</taxon>
        <taxon>Fictibacillus</taxon>
    </lineage>
</organism>
<evidence type="ECO:0000313" key="2">
    <source>
        <dbReference type="EMBL" id="EIT85322.1"/>
    </source>
</evidence>
<gene>
    <name evidence="2" type="ORF">A374_11280</name>
</gene>